<keyword evidence="3" id="KW-1185">Reference proteome</keyword>
<name>I4A445_DESDJ</name>
<dbReference type="AlphaFoldDB" id="I4A445"/>
<dbReference type="OrthoDB" id="9798833at2"/>
<dbReference type="Proteomes" id="UP000006053">
    <property type="component" value="Chromosome"/>
</dbReference>
<dbReference type="RefSeq" id="WP_014792227.1">
    <property type="nucleotide sequence ID" value="NC_018017.1"/>
</dbReference>
<dbReference type="Gene3D" id="1.10.3210.10">
    <property type="entry name" value="Hypothetical protein af1432"/>
    <property type="match status" value="1"/>
</dbReference>
<proteinExistence type="predicted"/>
<evidence type="ECO:0000313" key="2">
    <source>
        <dbReference type="EMBL" id="AFL98729.1"/>
    </source>
</evidence>
<gene>
    <name evidence="2" type="ordered locus">Desde_0258</name>
</gene>
<evidence type="ECO:0000313" key="3">
    <source>
        <dbReference type="Proteomes" id="UP000006053"/>
    </source>
</evidence>
<dbReference type="eggNOG" id="COG2206">
    <property type="taxonomic scope" value="Bacteria"/>
</dbReference>
<feature type="domain" description="HD-GYP" evidence="1">
    <location>
        <begin position="1"/>
        <end position="98"/>
    </location>
</feature>
<dbReference type="InterPro" id="IPR037522">
    <property type="entry name" value="HD_GYP_dom"/>
</dbReference>
<dbReference type="EMBL" id="CP003348">
    <property type="protein sequence ID" value="AFL98729.1"/>
    <property type="molecule type" value="Genomic_DNA"/>
</dbReference>
<accession>I4A445</accession>
<dbReference type="STRING" id="756499.Desde_0258"/>
<dbReference type="KEGG" id="ddh:Desde_0258"/>
<dbReference type="HOGENOM" id="CLU_2141849_0_0_9"/>
<reference evidence="3" key="1">
    <citation type="submission" date="2012-06" db="EMBL/GenBank/DDBJ databases">
        <title>Complete sequence of Desulfitobacterium dehalogenans ATCC 51507.</title>
        <authorList>
            <person name="Lucas S."/>
            <person name="Han J."/>
            <person name="Lapidus A."/>
            <person name="Cheng J.-F."/>
            <person name="Goodwin L."/>
            <person name="Pitluck S."/>
            <person name="Peters L."/>
            <person name="Ovchinnikova G."/>
            <person name="Teshima H."/>
            <person name="Detter J.C."/>
            <person name="Han C."/>
            <person name="Tapia R."/>
            <person name="Land M."/>
            <person name="Hauser L."/>
            <person name="Kyrpides N."/>
            <person name="Ivanova N."/>
            <person name="Pagani I."/>
            <person name="Kruse T."/>
            <person name="de Vos W.M."/>
            <person name="Smidt H."/>
            <person name="Woyke T."/>
        </authorList>
    </citation>
    <scope>NUCLEOTIDE SEQUENCE [LARGE SCALE GENOMIC DNA]</scope>
    <source>
        <strain evidence="3">ATCC 51507 / DSM 9161 / JW/IU-DC1</strain>
    </source>
</reference>
<reference evidence="2 3" key="2">
    <citation type="journal article" date="2015" name="J. Bacteriol.">
        <title>Genomic, proteomic, and biochemical analysis of the organohalide respiratory pathway in Desulfitobacterium dehalogenans.</title>
        <authorList>
            <person name="Kruse T."/>
            <person name="van de Pas B.A."/>
            <person name="Atteia A."/>
            <person name="Krab K."/>
            <person name="Hagen W.R."/>
            <person name="Goodwin L."/>
            <person name="Chain P."/>
            <person name="Boeren S."/>
            <person name="Maphosa F."/>
            <person name="Schraa G."/>
            <person name="de Vos W.M."/>
            <person name="van der Oost J."/>
            <person name="Smidt H."/>
            <person name="Stams A.J."/>
        </authorList>
    </citation>
    <scope>NUCLEOTIDE SEQUENCE [LARGE SCALE GENOMIC DNA]</scope>
    <source>
        <strain evidence="3">ATCC 51507 / DSM 9161 / JW/IU-DC1</strain>
    </source>
</reference>
<dbReference type="SUPFAM" id="SSF109604">
    <property type="entry name" value="HD-domain/PDEase-like"/>
    <property type="match status" value="1"/>
</dbReference>
<sequence length="112" mass="13026">MFYRLIKRFSDYNMLHDIIDCLTASLEVKDHYTSGHSNRVCDSIDAMTSNRAYRQAFTWAECKAEIMANKGTQFDPEVVEAITDSLWDKWQMEYGKERERECDLGQGVQSAI</sequence>
<protein>
    <recommendedName>
        <fullName evidence="1">HD-GYP domain-containing protein</fullName>
    </recommendedName>
</protein>
<dbReference type="PROSITE" id="PS51832">
    <property type="entry name" value="HD_GYP"/>
    <property type="match status" value="1"/>
</dbReference>
<organism evidence="2 3">
    <name type="scientific">Desulfitobacterium dehalogenans (strain ATCC 51507 / DSM 9161 / JW/IU-DC1)</name>
    <dbReference type="NCBI Taxonomy" id="756499"/>
    <lineage>
        <taxon>Bacteria</taxon>
        <taxon>Bacillati</taxon>
        <taxon>Bacillota</taxon>
        <taxon>Clostridia</taxon>
        <taxon>Eubacteriales</taxon>
        <taxon>Desulfitobacteriaceae</taxon>
        <taxon>Desulfitobacterium</taxon>
    </lineage>
</organism>
<dbReference type="PANTHER" id="PTHR43155">
    <property type="entry name" value="CYCLIC DI-GMP PHOSPHODIESTERASE PA4108-RELATED"/>
    <property type="match status" value="1"/>
</dbReference>
<evidence type="ECO:0000259" key="1">
    <source>
        <dbReference type="PROSITE" id="PS51832"/>
    </source>
</evidence>